<feature type="transmembrane region" description="Helical" evidence="1">
    <location>
        <begin position="21"/>
        <end position="45"/>
    </location>
</feature>
<protein>
    <submittedName>
        <fullName evidence="3">Acyltransferase family protein</fullName>
    </submittedName>
</protein>
<keyword evidence="3" id="KW-0012">Acyltransferase</keyword>
<dbReference type="Proteomes" id="UP001055580">
    <property type="component" value="Chromosome"/>
</dbReference>
<dbReference type="EMBL" id="CP098401">
    <property type="protein sequence ID" value="URW74619.1"/>
    <property type="molecule type" value="Genomic_DNA"/>
</dbReference>
<dbReference type="RefSeq" id="WP_250749245.1">
    <property type="nucleotide sequence ID" value="NZ_CP098401.1"/>
</dbReference>
<feature type="domain" description="Acyltransferase 3" evidence="2">
    <location>
        <begin position="18"/>
        <end position="364"/>
    </location>
</feature>
<keyword evidence="3" id="KW-0808">Transferase</keyword>
<feature type="transmembrane region" description="Helical" evidence="1">
    <location>
        <begin position="100"/>
        <end position="118"/>
    </location>
</feature>
<feature type="transmembrane region" description="Helical" evidence="1">
    <location>
        <begin position="57"/>
        <end position="79"/>
    </location>
</feature>
<accession>A0ABY4TRP3</accession>
<evidence type="ECO:0000313" key="3">
    <source>
        <dbReference type="EMBL" id="URW74619.1"/>
    </source>
</evidence>
<dbReference type="GO" id="GO:0016746">
    <property type="term" value="F:acyltransferase activity"/>
    <property type="evidence" value="ECO:0007669"/>
    <property type="project" value="UniProtKB-KW"/>
</dbReference>
<name>A0ABY4TRP3_9SPHN</name>
<gene>
    <name evidence="3" type="ORF">M9980_08515</name>
</gene>
<dbReference type="PANTHER" id="PTHR36927:SF3">
    <property type="entry name" value="GLUCANS BIOSYNTHESIS PROTEIN C"/>
    <property type="match status" value="1"/>
</dbReference>
<feature type="transmembrane region" description="Helical" evidence="1">
    <location>
        <begin position="344"/>
        <end position="367"/>
    </location>
</feature>
<feature type="transmembrane region" description="Helical" evidence="1">
    <location>
        <begin position="156"/>
        <end position="178"/>
    </location>
</feature>
<keyword evidence="1" id="KW-0812">Transmembrane</keyword>
<keyword evidence="1" id="KW-1133">Transmembrane helix</keyword>
<feature type="transmembrane region" description="Helical" evidence="1">
    <location>
        <begin position="286"/>
        <end position="304"/>
    </location>
</feature>
<keyword evidence="1" id="KW-0472">Membrane</keyword>
<reference evidence="3" key="1">
    <citation type="submission" date="2022-05" db="EMBL/GenBank/DDBJ databases">
        <title>Sphingomonas sp. strain RMG20 Genome sequencing and assembly.</title>
        <authorList>
            <person name="Kim I."/>
        </authorList>
    </citation>
    <scope>NUCLEOTIDE SEQUENCE</scope>
    <source>
        <strain evidence="3">RMG20</strain>
    </source>
</reference>
<feature type="transmembrane region" description="Helical" evidence="1">
    <location>
        <begin position="222"/>
        <end position="238"/>
    </location>
</feature>
<feature type="transmembrane region" description="Helical" evidence="1">
    <location>
        <begin position="316"/>
        <end position="338"/>
    </location>
</feature>
<organism evidence="3 4">
    <name type="scientific">Sphingomonas donggukensis</name>
    <dbReference type="NCBI Taxonomy" id="2949093"/>
    <lineage>
        <taxon>Bacteria</taxon>
        <taxon>Pseudomonadati</taxon>
        <taxon>Pseudomonadota</taxon>
        <taxon>Alphaproteobacteria</taxon>
        <taxon>Sphingomonadales</taxon>
        <taxon>Sphingomonadaceae</taxon>
        <taxon>Sphingomonas</taxon>
    </lineage>
</organism>
<dbReference type="InterPro" id="IPR002656">
    <property type="entry name" value="Acyl_transf_3_dom"/>
</dbReference>
<dbReference type="InterPro" id="IPR050623">
    <property type="entry name" value="Glucan_succinyl_AcylTrfase"/>
</dbReference>
<evidence type="ECO:0000256" key="1">
    <source>
        <dbReference type="SAM" id="Phobius"/>
    </source>
</evidence>
<dbReference type="PANTHER" id="PTHR36927">
    <property type="entry name" value="BLR4337 PROTEIN"/>
    <property type="match status" value="1"/>
</dbReference>
<sequence length="383" mass="42204">MRHEPNITAAMPARQRHYGMDWLRIGAFALLILYHIGMVFAPWGWVVKSATTYPALIAPMAFLTPWRLALLFAVSGYASAKLFVRTPDVTVFLRSRSARLLVPLAFGMAVFVPVEMWVRVRGGGYAPGYLHFWAVDYWRVGAFHGVGFPSWEHLWFVAYLWAYTLGLGAVLALGWRAAPLAAWLAEGRRLLWAPIVALATVKLALMFVVAERQGLFSDWAGHAEYAPMFGLGFVLAGHRTLWPPLASVFVPAIATALLAGMVVVGIEVRYPGEALPPHALMALDRAARIAMAWSMICVLFQAADRWLNRDHAWRGPLARAVFPAYILHHTALIVAAWWTLPMGFALLAEFAILAVASLAACFAGYAIGSRVGWIGTVIGMPPR</sequence>
<keyword evidence="4" id="KW-1185">Reference proteome</keyword>
<feature type="transmembrane region" description="Helical" evidence="1">
    <location>
        <begin position="190"/>
        <end position="210"/>
    </location>
</feature>
<proteinExistence type="predicted"/>
<evidence type="ECO:0000259" key="2">
    <source>
        <dbReference type="Pfam" id="PF01757"/>
    </source>
</evidence>
<feature type="transmembrane region" description="Helical" evidence="1">
    <location>
        <begin position="245"/>
        <end position="266"/>
    </location>
</feature>
<dbReference type="Pfam" id="PF01757">
    <property type="entry name" value="Acyl_transf_3"/>
    <property type="match status" value="1"/>
</dbReference>
<evidence type="ECO:0000313" key="4">
    <source>
        <dbReference type="Proteomes" id="UP001055580"/>
    </source>
</evidence>